<evidence type="ECO:0000313" key="3">
    <source>
        <dbReference type="Proteomes" id="UP000624709"/>
    </source>
</evidence>
<evidence type="ECO:0008006" key="4">
    <source>
        <dbReference type="Google" id="ProtNLM"/>
    </source>
</evidence>
<proteinExistence type="predicted"/>
<protein>
    <recommendedName>
        <fullName evidence="4">HTH cro/C1-type domain-containing protein</fullName>
    </recommendedName>
</protein>
<dbReference type="SUPFAM" id="SSF47413">
    <property type="entry name" value="lambda repressor-like DNA-binding domains"/>
    <property type="match status" value="1"/>
</dbReference>
<sequence length="165" mass="17738">MRPLPRRREPLGRSGTASRRAHRARHPAPHPGGVMILLTKSRDIGSILRGLRAEAKLSLRQLAPLVHACKSAIAKREASSGMTVGALVDHAAGLGYAVALIPTPEVQTRPRFAATDFAAEYELLRSTGLTRSQIAGRLHMTRAAIDQAYVRAVRAGLLAADRRAA</sequence>
<feature type="compositionally biased region" description="Basic residues" evidence="1">
    <location>
        <begin position="19"/>
        <end position="28"/>
    </location>
</feature>
<name>A0ABQ4B403_9ACTN</name>
<feature type="compositionally biased region" description="Basic and acidic residues" evidence="1">
    <location>
        <begin position="1"/>
        <end position="11"/>
    </location>
</feature>
<dbReference type="InterPro" id="IPR010982">
    <property type="entry name" value="Lambda_DNA-bd_dom_sf"/>
</dbReference>
<comment type="caution">
    <text evidence="2">The sequence shown here is derived from an EMBL/GenBank/DDBJ whole genome shotgun (WGS) entry which is preliminary data.</text>
</comment>
<reference evidence="2 3" key="1">
    <citation type="submission" date="2021-01" db="EMBL/GenBank/DDBJ databases">
        <title>Whole genome shotgun sequence of Actinoplanes palleronii NBRC 14916.</title>
        <authorList>
            <person name="Komaki H."/>
            <person name="Tamura T."/>
        </authorList>
    </citation>
    <scope>NUCLEOTIDE SEQUENCE [LARGE SCALE GENOMIC DNA]</scope>
    <source>
        <strain evidence="2 3">NBRC 14916</strain>
    </source>
</reference>
<dbReference type="EMBL" id="BOMS01000018">
    <property type="protein sequence ID" value="GIE65390.1"/>
    <property type="molecule type" value="Genomic_DNA"/>
</dbReference>
<evidence type="ECO:0000256" key="1">
    <source>
        <dbReference type="SAM" id="MobiDB-lite"/>
    </source>
</evidence>
<accession>A0ABQ4B403</accession>
<gene>
    <name evidence="2" type="ORF">Apa02nite_014980</name>
</gene>
<evidence type="ECO:0000313" key="2">
    <source>
        <dbReference type="EMBL" id="GIE65390.1"/>
    </source>
</evidence>
<organism evidence="2 3">
    <name type="scientific">Actinoplanes palleronii</name>
    <dbReference type="NCBI Taxonomy" id="113570"/>
    <lineage>
        <taxon>Bacteria</taxon>
        <taxon>Bacillati</taxon>
        <taxon>Actinomycetota</taxon>
        <taxon>Actinomycetes</taxon>
        <taxon>Micromonosporales</taxon>
        <taxon>Micromonosporaceae</taxon>
        <taxon>Actinoplanes</taxon>
    </lineage>
</organism>
<dbReference type="Proteomes" id="UP000624709">
    <property type="component" value="Unassembled WGS sequence"/>
</dbReference>
<feature type="region of interest" description="Disordered" evidence="1">
    <location>
        <begin position="1"/>
        <end position="32"/>
    </location>
</feature>
<keyword evidence="3" id="KW-1185">Reference proteome</keyword>